<dbReference type="PRINTS" id="PR00080">
    <property type="entry name" value="SDRFAMILY"/>
</dbReference>
<dbReference type="PRINTS" id="PR00081">
    <property type="entry name" value="GDHRDH"/>
</dbReference>
<dbReference type="PANTHER" id="PTHR44229">
    <property type="entry name" value="15-HYDROXYPROSTAGLANDIN DEHYDROGENASE [NAD(+)]"/>
    <property type="match status" value="1"/>
</dbReference>
<dbReference type="EMBL" id="JABFTP020000144">
    <property type="protein sequence ID" value="KAL3281770.1"/>
    <property type="molecule type" value="Genomic_DNA"/>
</dbReference>
<organism evidence="4 5">
    <name type="scientific">Cryptolaemus montrouzieri</name>
    <dbReference type="NCBI Taxonomy" id="559131"/>
    <lineage>
        <taxon>Eukaryota</taxon>
        <taxon>Metazoa</taxon>
        <taxon>Ecdysozoa</taxon>
        <taxon>Arthropoda</taxon>
        <taxon>Hexapoda</taxon>
        <taxon>Insecta</taxon>
        <taxon>Pterygota</taxon>
        <taxon>Neoptera</taxon>
        <taxon>Endopterygota</taxon>
        <taxon>Coleoptera</taxon>
        <taxon>Polyphaga</taxon>
        <taxon>Cucujiformia</taxon>
        <taxon>Coccinelloidea</taxon>
        <taxon>Coccinellidae</taxon>
        <taxon>Scymninae</taxon>
        <taxon>Scymnini</taxon>
        <taxon>Cryptolaemus</taxon>
    </lineage>
</organism>
<accession>A0ABD2NT24</accession>
<dbReference type="FunFam" id="3.40.50.720:FF:000149">
    <property type="entry name" value="15-hydroxyprostaglandin dehydrogenase [NAD(+)]"/>
    <property type="match status" value="1"/>
</dbReference>
<dbReference type="InterPro" id="IPR036291">
    <property type="entry name" value="NAD(P)-bd_dom_sf"/>
</dbReference>
<proteinExistence type="inferred from homology"/>
<gene>
    <name evidence="4" type="ORF">HHI36_004971</name>
</gene>
<sequence>MFQINGKVALITGGAAGIGLATARELLENGAKGVAIIDINQQAGQKSLEDLRTVFGKERVIFIHADVASRKDFEEAFKRTVDTFHNIDILVNNAGIENDQDYEREIAVNLIGTTHGTLLALENYIANHKSGTEGVIINNASVAGTLVLPCLSVYCATKSAIVNLSLTLGHKVYYDRTKIKVLAIAPGQSDTNLKYNIKYRNEFDKANGERLMKNMVHQPAEFVAKQMVNLITEKPSGTVWVVKDHKEAYEYVPSSSGNIWV</sequence>
<evidence type="ECO:0000256" key="3">
    <source>
        <dbReference type="RuleBase" id="RU000363"/>
    </source>
</evidence>
<dbReference type="AlphaFoldDB" id="A0ABD2NT24"/>
<dbReference type="InterPro" id="IPR020904">
    <property type="entry name" value="Sc_DH/Rdtase_CS"/>
</dbReference>
<dbReference type="Gene3D" id="3.40.50.720">
    <property type="entry name" value="NAD(P)-binding Rossmann-like Domain"/>
    <property type="match status" value="1"/>
</dbReference>
<evidence type="ECO:0000256" key="1">
    <source>
        <dbReference type="ARBA" id="ARBA00006484"/>
    </source>
</evidence>
<comment type="caution">
    <text evidence="4">The sequence shown here is derived from an EMBL/GenBank/DDBJ whole genome shotgun (WGS) entry which is preliminary data.</text>
</comment>
<dbReference type="SUPFAM" id="SSF51735">
    <property type="entry name" value="NAD(P)-binding Rossmann-fold domains"/>
    <property type="match status" value="1"/>
</dbReference>
<dbReference type="GO" id="GO:0016491">
    <property type="term" value="F:oxidoreductase activity"/>
    <property type="evidence" value="ECO:0007669"/>
    <property type="project" value="UniProtKB-KW"/>
</dbReference>
<keyword evidence="5" id="KW-1185">Reference proteome</keyword>
<dbReference type="PANTHER" id="PTHR44229:SF8">
    <property type="entry name" value="ALCOHOL DEHYDROGENASE-RELATED"/>
    <property type="match status" value="1"/>
</dbReference>
<reference evidence="4 5" key="1">
    <citation type="journal article" date="2021" name="BMC Biol.">
        <title>Horizontally acquired antibacterial genes associated with adaptive radiation of ladybird beetles.</title>
        <authorList>
            <person name="Li H.S."/>
            <person name="Tang X.F."/>
            <person name="Huang Y.H."/>
            <person name="Xu Z.Y."/>
            <person name="Chen M.L."/>
            <person name="Du X.Y."/>
            <person name="Qiu B.Y."/>
            <person name="Chen P.T."/>
            <person name="Zhang W."/>
            <person name="Slipinski A."/>
            <person name="Escalona H.E."/>
            <person name="Waterhouse R.M."/>
            <person name="Zwick A."/>
            <person name="Pang H."/>
        </authorList>
    </citation>
    <scope>NUCLEOTIDE SEQUENCE [LARGE SCALE GENOMIC DNA]</scope>
    <source>
        <strain evidence="4">SYSU2018</strain>
    </source>
</reference>
<evidence type="ECO:0000256" key="2">
    <source>
        <dbReference type="ARBA" id="ARBA00023002"/>
    </source>
</evidence>
<name>A0ABD2NT24_9CUCU</name>
<dbReference type="PROSITE" id="PS00061">
    <property type="entry name" value="ADH_SHORT"/>
    <property type="match status" value="1"/>
</dbReference>
<comment type="similarity">
    <text evidence="1 3">Belongs to the short-chain dehydrogenases/reductases (SDR) family.</text>
</comment>
<dbReference type="InterPro" id="IPR002347">
    <property type="entry name" value="SDR_fam"/>
</dbReference>
<dbReference type="Proteomes" id="UP001516400">
    <property type="component" value="Unassembled WGS sequence"/>
</dbReference>
<evidence type="ECO:0000313" key="5">
    <source>
        <dbReference type="Proteomes" id="UP001516400"/>
    </source>
</evidence>
<evidence type="ECO:0000313" key="4">
    <source>
        <dbReference type="EMBL" id="KAL3281770.1"/>
    </source>
</evidence>
<dbReference type="Pfam" id="PF00106">
    <property type="entry name" value="adh_short"/>
    <property type="match status" value="1"/>
</dbReference>
<keyword evidence="2" id="KW-0560">Oxidoreductase</keyword>
<protein>
    <submittedName>
        <fullName evidence="4">Uncharacterized protein</fullName>
    </submittedName>
</protein>